<dbReference type="EMBL" id="BOQN01000162">
    <property type="protein sequence ID" value="GIM97867.1"/>
    <property type="molecule type" value="Genomic_DNA"/>
</dbReference>
<accession>A0A919WCR9</accession>
<comment type="caution">
    <text evidence="1">The sequence shown here is derived from an EMBL/GenBank/DDBJ whole genome shotgun (WGS) entry which is preliminary data.</text>
</comment>
<evidence type="ECO:0000313" key="1">
    <source>
        <dbReference type="EMBL" id="GIM97867.1"/>
    </source>
</evidence>
<proteinExistence type="predicted"/>
<keyword evidence="2" id="KW-1185">Reference proteome</keyword>
<name>A0A919WCR9_9ACTN</name>
<reference evidence="1 2" key="1">
    <citation type="submission" date="2021-03" db="EMBL/GenBank/DDBJ databases">
        <title>Whole genome shotgun sequence of Actinoplanes toevensis NBRC 105298.</title>
        <authorList>
            <person name="Komaki H."/>
            <person name="Tamura T."/>
        </authorList>
    </citation>
    <scope>NUCLEOTIDE SEQUENCE [LARGE SCALE GENOMIC DNA]</scope>
    <source>
        <strain evidence="1 2">NBRC 105298</strain>
    </source>
</reference>
<dbReference type="Proteomes" id="UP000677082">
    <property type="component" value="Unassembled WGS sequence"/>
</dbReference>
<protein>
    <submittedName>
        <fullName evidence="1">Uncharacterized protein</fullName>
    </submittedName>
</protein>
<dbReference type="AlphaFoldDB" id="A0A919WCR9"/>
<evidence type="ECO:0000313" key="2">
    <source>
        <dbReference type="Proteomes" id="UP000677082"/>
    </source>
</evidence>
<gene>
    <name evidence="1" type="ORF">Ato02nite_096600</name>
</gene>
<organism evidence="1 2">
    <name type="scientific">Paractinoplanes toevensis</name>
    <dbReference type="NCBI Taxonomy" id="571911"/>
    <lineage>
        <taxon>Bacteria</taxon>
        <taxon>Bacillati</taxon>
        <taxon>Actinomycetota</taxon>
        <taxon>Actinomycetes</taxon>
        <taxon>Micromonosporales</taxon>
        <taxon>Micromonosporaceae</taxon>
        <taxon>Paractinoplanes</taxon>
    </lineage>
</organism>
<sequence length="63" mass="6934">MPNHGATRERQPNRGWAWTLPNGLGVRAEVRVREFLTEAGFDVPAGLGHHAVAQLSTLSWQAD</sequence>